<dbReference type="InterPro" id="IPR020471">
    <property type="entry name" value="AKR"/>
</dbReference>
<keyword evidence="2 3" id="KW-0560">Oxidoreductase</keyword>
<evidence type="ECO:0000313" key="3">
    <source>
        <dbReference type="EMBL" id="CUO59984.1"/>
    </source>
</evidence>
<dbReference type="STRING" id="39482.ERS852491_02702"/>
<sequence>MAKKYGVTVPQLCIRYDIQLGMIVLPKTANPEHMKINADLGFVISGEDMEALKNVEKIRDYGEHGGFPVFGGKM</sequence>
<dbReference type="AlphaFoldDB" id="A0A174GBV4"/>
<dbReference type="InterPro" id="IPR036812">
    <property type="entry name" value="NAD(P)_OxRdtase_dom_sf"/>
</dbReference>
<name>A0A174GBV4_9FIRM</name>
<evidence type="ECO:0000256" key="1">
    <source>
        <dbReference type="ARBA" id="ARBA00022857"/>
    </source>
</evidence>
<reference evidence="3 4" key="1">
    <citation type="submission" date="2015-09" db="EMBL/GenBank/DDBJ databases">
        <authorList>
            <consortium name="Pathogen Informatics"/>
        </authorList>
    </citation>
    <scope>NUCLEOTIDE SEQUENCE [LARGE SCALE GENOMIC DNA]</scope>
    <source>
        <strain evidence="3 4">2789STDY5834876</strain>
    </source>
</reference>
<dbReference type="SUPFAM" id="SSF51430">
    <property type="entry name" value="NAD(P)-linked oxidoreductase"/>
    <property type="match status" value="1"/>
</dbReference>
<protein>
    <submittedName>
        <fullName evidence="3">Uncharacterized oxidoreductase MSMEG_2408</fullName>
        <ecNumber evidence="3">1.-.-.-</ecNumber>
    </submittedName>
</protein>
<proteinExistence type="predicted"/>
<organism evidence="3 4">
    <name type="scientific">Faecalicatena contorta</name>
    <dbReference type="NCBI Taxonomy" id="39482"/>
    <lineage>
        <taxon>Bacteria</taxon>
        <taxon>Bacillati</taxon>
        <taxon>Bacillota</taxon>
        <taxon>Clostridia</taxon>
        <taxon>Lachnospirales</taxon>
        <taxon>Lachnospiraceae</taxon>
        <taxon>Faecalicatena</taxon>
    </lineage>
</organism>
<dbReference type="Gene3D" id="3.20.20.100">
    <property type="entry name" value="NADP-dependent oxidoreductase domain"/>
    <property type="match status" value="1"/>
</dbReference>
<evidence type="ECO:0000313" key="4">
    <source>
        <dbReference type="Proteomes" id="UP000095544"/>
    </source>
</evidence>
<dbReference type="EMBL" id="CYZU01000024">
    <property type="protein sequence ID" value="CUO59984.1"/>
    <property type="molecule type" value="Genomic_DNA"/>
</dbReference>
<gene>
    <name evidence="3" type="ORF">ERS852491_02702</name>
</gene>
<keyword evidence="1" id="KW-0521">NADP</keyword>
<dbReference type="EC" id="1.-.-.-" evidence="3"/>
<dbReference type="GO" id="GO:0016616">
    <property type="term" value="F:oxidoreductase activity, acting on the CH-OH group of donors, NAD or NADP as acceptor"/>
    <property type="evidence" value="ECO:0007669"/>
    <property type="project" value="UniProtKB-ARBA"/>
</dbReference>
<dbReference type="PANTHER" id="PTHR43827:SF3">
    <property type="entry name" value="NADP-DEPENDENT OXIDOREDUCTASE DOMAIN-CONTAINING PROTEIN"/>
    <property type="match status" value="1"/>
</dbReference>
<dbReference type="Proteomes" id="UP000095544">
    <property type="component" value="Unassembled WGS sequence"/>
</dbReference>
<evidence type="ECO:0000256" key="2">
    <source>
        <dbReference type="ARBA" id="ARBA00023002"/>
    </source>
</evidence>
<dbReference type="PANTHER" id="PTHR43827">
    <property type="entry name" value="2,5-DIKETO-D-GLUCONIC ACID REDUCTASE"/>
    <property type="match status" value="1"/>
</dbReference>
<accession>A0A174GBV4</accession>